<dbReference type="Proteomes" id="UP000249522">
    <property type="component" value="Unassembled WGS sequence"/>
</dbReference>
<keyword evidence="4" id="KW-1185">Reference proteome</keyword>
<dbReference type="Pfam" id="PF00561">
    <property type="entry name" value="Abhydrolase_1"/>
    <property type="match status" value="1"/>
</dbReference>
<organism evidence="3 4">
    <name type="scientific">Paenibacillus sambharensis</name>
    <dbReference type="NCBI Taxonomy" id="1803190"/>
    <lineage>
        <taxon>Bacteria</taxon>
        <taxon>Bacillati</taxon>
        <taxon>Bacillota</taxon>
        <taxon>Bacilli</taxon>
        <taxon>Bacillales</taxon>
        <taxon>Paenibacillaceae</taxon>
        <taxon>Paenibacillus</taxon>
    </lineage>
</organism>
<protein>
    <recommendedName>
        <fullName evidence="2">AB hydrolase-1 domain-containing protein</fullName>
    </recommendedName>
</protein>
<dbReference type="GO" id="GO:0016787">
    <property type="term" value="F:hydrolase activity"/>
    <property type="evidence" value="ECO:0007669"/>
    <property type="project" value="UniProtKB-KW"/>
</dbReference>
<dbReference type="Gene3D" id="3.40.50.1820">
    <property type="entry name" value="alpha/beta hydrolase"/>
    <property type="match status" value="1"/>
</dbReference>
<dbReference type="PANTHER" id="PTHR43798:SF31">
    <property type="entry name" value="AB HYDROLASE SUPERFAMILY PROTEIN YCLE"/>
    <property type="match status" value="1"/>
</dbReference>
<dbReference type="InterPro" id="IPR050266">
    <property type="entry name" value="AB_hydrolase_sf"/>
</dbReference>
<keyword evidence="1" id="KW-0378">Hydrolase</keyword>
<dbReference type="EMBL" id="QKRB01000053">
    <property type="protein sequence ID" value="PZD94453.1"/>
    <property type="molecule type" value="Genomic_DNA"/>
</dbReference>
<comment type="caution">
    <text evidence="3">The sequence shown here is derived from an EMBL/GenBank/DDBJ whole genome shotgun (WGS) entry which is preliminary data.</text>
</comment>
<evidence type="ECO:0000313" key="3">
    <source>
        <dbReference type="EMBL" id="PZD94453.1"/>
    </source>
</evidence>
<dbReference type="AlphaFoldDB" id="A0A2W1L677"/>
<accession>A0A2W1L677</accession>
<dbReference type="OrthoDB" id="9805423at2"/>
<dbReference type="InterPro" id="IPR000073">
    <property type="entry name" value="AB_hydrolase_1"/>
</dbReference>
<reference evidence="3 4" key="1">
    <citation type="submission" date="2018-06" db="EMBL/GenBank/DDBJ databases">
        <title>Paenibacillus imtechensis sp. nov.</title>
        <authorList>
            <person name="Pinnaka A.K."/>
            <person name="Singh H."/>
            <person name="Kaur M."/>
        </authorList>
    </citation>
    <scope>NUCLEOTIDE SEQUENCE [LARGE SCALE GENOMIC DNA]</scope>
    <source>
        <strain evidence="3 4">SMB1</strain>
    </source>
</reference>
<evidence type="ECO:0000259" key="2">
    <source>
        <dbReference type="Pfam" id="PF00561"/>
    </source>
</evidence>
<dbReference type="GO" id="GO:0016020">
    <property type="term" value="C:membrane"/>
    <property type="evidence" value="ECO:0007669"/>
    <property type="project" value="TreeGrafter"/>
</dbReference>
<name>A0A2W1L677_9BACL</name>
<dbReference type="SUPFAM" id="SSF53474">
    <property type="entry name" value="alpha/beta-Hydrolases"/>
    <property type="match status" value="1"/>
</dbReference>
<dbReference type="InterPro" id="IPR029058">
    <property type="entry name" value="AB_hydrolase_fold"/>
</dbReference>
<dbReference type="PANTHER" id="PTHR43798">
    <property type="entry name" value="MONOACYLGLYCEROL LIPASE"/>
    <property type="match status" value="1"/>
</dbReference>
<dbReference type="PRINTS" id="PR00111">
    <property type="entry name" value="ABHYDROLASE"/>
</dbReference>
<feature type="domain" description="AB hydrolase-1" evidence="2">
    <location>
        <begin position="24"/>
        <end position="249"/>
    </location>
</feature>
<dbReference type="RefSeq" id="WP_111148246.1">
    <property type="nucleotide sequence ID" value="NZ_QKRB01000053.1"/>
</dbReference>
<evidence type="ECO:0000313" key="4">
    <source>
        <dbReference type="Proteomes" id="UP000249522"/>
    </source>
</evidence>
<evidence type="ECO:0000256" key="1">
    <source>
        <dbReference type="ARBA" id="ARBA00022801"/>
    </source>
</evidence>
<proteinExistence type="predicted"/>
<sequence length="281" mass="31524">MEWSGFCEVNGTKLRTEVKGDGEVLLLLHGGYSNMTVWDGLADQLAVSYTVIRYDQRGYGESAAPSEPFFYYEDIKAVLDYFGISKAHIAASSFGGAAALDFTLANPEYVGKLVLVAPSIHGLKYPLRMQWEGMADYLLVNRVGIEKAAQRFMNSRFWRYLIPRNESRAQKLLEMYTANKVFYSSRPTLAKPLQPHALGRLEEVRQPVMIIEAGSDHPFNRKACQLLDTRLPDSRKIVLAGSGHYPHLEYPVATVELLAAFLNGSLDHIDNDIIHPEINLS</sequence>
<gene>
    <name evidence="3" type="ORF">DNH61_18860</name>
</gene>